<evidence type="ECO:0000313" key="3">
    <source>
        <dbReference type="Proteomes" id="UP000294567"/>
    </source>
</evidence>
<protein>
    <recommendedName>
        <fullName evidence="4">ABC-2 family transporter</fullName>
    </recommendedName>
</protein>
<evidence type="ECO:0000313" key="2">
    <source>
        <dbReference type="EMBL" id="TCS89442.1"/>
    </source>
</evidence>
<feature type="transmembrane region" description="Helical" evidence="1">
    <location>
        <begin position="180"/>
        <end position="201"/>
    </location>
</feature>
<dbReference type="Proteomes" id="UP000294567">
    <property type="component" value="Unassembled WGS sequence"/>
</dbReference>
<feature type="transmembrane region" description="Helical" evidence="1">
    <location>
        <begin position="46"/>
        <end position="68"/>
    </location>
</feature>
<comment type="caution">
    <text evidence="2">The sequence shown here is derived from an EMBL/GenBank/DDBJ whole genome shotgun (WGS) entry which is preliminary data.</text>
</comment>
<dbReference type="AlphaFoldDB" id="A0A4R3KW08"/>
<dbReference type="RefSeq" id="WP_132027586.1">
    <property type="nucleotide sequence ID" value="NZ_CP068564.1"/>
</dbReference>
<keyword evidence="1" id="KW-0812">Transmembrane</keyword>
<dbReference type="OrthoDB" id="9816138at2"/>
<feature type="transmembrane region" description="Helical" evidence="1">
    <location>
        <begin position="243"/>
        <end position="268"/>
    </location>
</feature>
<proteinExistence type="predicted"/>
<reference evidence="2 3" key="1">
    <citation type="submission" date="2019-03" db="EMBL/GenBank/DDBJ databases">
        <title>Genomic Encyclopedia of Type Strains, Phase IV (KMG-IV): sequencing the most valuable type-strain genomes for metagenomic binning, comparative biology and taxonomic classification.</title>
        <authorList>
            <person name="Goeker M."/>
        </authorList>
    </citation>
    <scope>NUCLEOTIDE SEQUENCE [LARGE SCALE GENOMIC DNA]</scope>
    <source>
        <strain evidence="2 3">DSM 26752</strain>
    </source>
</reference>
<organism evidence="2 3">
    <name type="scientific">Keratinibaculum paraultunense</name>
    <dbReference type="NCBI Taxonomy" id="1278232"/>
    <lineage>
        <taxon>Bacteria</taxon>
        <taxon>Bacillati</taxon>
        <taxon>Bacillota</taxon>
        <taxon>Tissierellia</taxon>
        <taxon>Tissierellales</taxon>
        <taxon>Tepidimicrobiaceae</taxon>
        <taxon>Keratinibaculum</taxon>
    </lineage>
</organism>
<sequence length="274" mass="30386">MGRYMKYELKGNYKFILGVLALVLILTTGIYVYIANANESSVLGVIFMGLSVLVIFGTLLITFLYIIGSFRKELYEDRGYLTFTLPLTGNQILGSKLIVAIIWFAILGLVIGLYNAFMTFIFAPIKPAISDIIAIINGIPIREVSVFLLIVFIGGVSTLILIYFSMALSRVTFRNKRIGGFWFVIFLIVSGLVAMGQAKIIQALPYYLDLETFRIISNDMLNYDFHIEMSSAGLMASGNMGNAMLNIAGFIYSIAVGVIFFLGTGYIIENKIDL</sequence>
<accession>A0A4R3KW08</accession>
<feature type="transmembrane region" description="Helical" evidence="1">
    <location>
        <begin position="12"/>
        <end position="34"/>
    </location>
</feature>
<keyword evidence="3" id="KW-1185">Reference proteome</keyword>
<feature type="transmembrane region" description="Helical" evidence="1">
    <location>
        <begin position="97"/>
        <end position="125"/>
    </location>
</feature>
<evidence type="ECO:0008006" key="4">
    <source>
        <dbReference type="Google" id="ProtNLM"/>
    </source>
</evidence>
<gene>
    <name evidence="2" type="ORF">EDD65_106108</name>
</gene>
<keyword evidence="1" id="KW-1133">Transmembrane helix</keyword>
<feature type="transmembrane region" description="Helical" evidence="1">
    <location>
        <begin position="145"/>
        <end position="168"/>
    </location>
</feature>
<name>A0A4R3KW08_9FIRM</name>
<evidence type="ECO:0000256" key="1">
    <source>
        <dbReference type="SAM" id="Phobius"/>
    </source>
</evidence>
<dbReference type="EMBL" id="SMAE01000006">
    <property type="protein sequence ID" value="TCS89442.1"/>
    <property type="molecule type" value="Genomic_DNA"/>
</dbReference>
<keyword evidence="1" id="KW-0472">Membrane</keyword>